<protein>
    <submittedName>
        <fullName evidence="2">Uncharacterized protein</fullName>
    </submittedName>
</protein>
<dbReference type="Proteomes" id="UP001190700">
    <property type="component" value="Unassembled WGS sequence"/>
</dbReference>
<feature type="compositionally biased region" description="Acidic residues" evidence="1">
    <location>
        <begin position="173"/>
        <end position="184"/>
    </location>
</feature>
<feature type="region of interest" description="Disordered" evidence="1">
    <location>
        <begin position="454"/>
        <end position="487"/>
    </location>
</feature>
<feature type="region of interest" description="Disordered" evidence="1">
    <location>
        <begin position="164"/>
        <end position="368"/>
    </location>
</feature>
<feature type="compositionally biased region" description="Basic and acidic residues" evidence="1">
    <location>
        <begin position="411"/>
        <end position="421"/>
    </location>
</feature>
<proteinExistence type="predicted"/>
<feature type="compositionally biased region" description="Basic residues" evidence="1">
    <location>
        <begin position="189"/>
        <end position="204"/>
    </location>
</feature>
<feature type="compositionally biased region" description="Acidic residues" evidence="1">
    <location>
        <begin position="67"/>
        <end position="85"/>
    </location>
</feature>
<evidence type="ECO:0000313" key="3">
    <source>
        <dbReference type="Proteomes" id="UP001190700"/>
    </source>
</evidence>
<feature type="compositionally biased region" description="Basic and acidic residues" evidence="1">
    <location>
        <begin position="317"/>
        <end position="345"/>
    </location>
</feature>
<evidence type="ECO:0000256" key="1">
    <source>
        <dbReference type="SAM" id="MobiDB-lite"/>
    </source>
</evidence>
<feature type="compositionally biased region" description="Low complexity" evidence="1">
    <location>
        <begin position="346"/>
        <end position="363"/>
    </location>
</feature>
<feature type="compositionally biased region" description="Basic residues" evidence="1">
    <location>
        <begin position="228"/>
        <end position="237"/>
    </location>
</feature>
<dbReference type="AlphaFoldDB" id="A0AAE0L3Y2"/>
<sequence length="487" mass="54196">VGQMNERNVNITLVMNAMSQNLTMHENTTDVFGYVEALELEADAWIEQLSSSISSLPTELWKSFDQELEEKEAKEEDFDELEESAADGADGETKKKKKREPYKTLLPAMELANAAGFDPDEQSLELLQGWNQGTFNKDEDELEQELDLLLKLKGFDQQKIKKIKSKSKSSAIDADEELTEELEGDAAPAKKKGKLGKKKGKGKKAQVDLEESDIAEETEEEHLERLIRQRMRKQARRKEREAAKLAAGDVDAIDGATYSMTPMQQQHKKKKRRSTVDGADSDEAGTHSASEAGTGAGEEQADDGDNLLVKSKRKQRMKEADANEEKMEEKLKQIKEKQREKEKLMARGTASATSSQAGGSRSGSSEEDMVDTLVHGLVPDVDHILADEDEEQTDEEKARLTQLLNPKAPKKKEVEKKKESVGVKVEGGFDLKVPKASKQKKKAHPHLWISGDLGNEEFRRNTGFPEDEAKAQIKDEDEGQDGNGAGD</sequence>
<feature type="region of interest" description="Disordered" evidence="1">
    <location>
        <begin position="388"/>
        <end position="421"/>
    </location>
</feature>
<comment type="caution">
    <text evidence="2">The sequence shown here is derived from an EMBL/GenBank/DDBJ whole genome shotgun (WGS) entry which is preliminary data.</text>
</comment>
<organism evidence="2 3">
    <name type="scientific">Cymbomonas tetramitiformis</name>
    <dbReference type="NCBI Taxonomy" id="36881"/>
    <lineage>
        <taxon>Eukaryota</taxon>
        <taxon>Viridiplantae</taxon>
        <taxon>Chlorophyta</taxon>
        <taxon>Pyramimonadophyceae</taxon>
        <taxon>Pyramimonadales</taxon>
        <taxon>Pyramimonadaceae</taxon>
        <taxon>Cymbomonas</taxon>
    </lineage>
</organism>
<accession>A0AAE0L3Y2</accession>
<keyword evidence="3" id="KW-1185">Reference proteome</keyword>
<name>A0AAE0L3Y2_9CHLO</name>
<evidence type="ECO:0000313" key="2">
    <source>
        <dbReference type="EMBL" id="KAK3270919.1"/>
    </source>
</evidence>
<feature type="non-terminal residue" evidence="2">
    <location>
        <position position="1"/>
    </location>
</feature>
<gene>
    <name evidence="2" type="ORF">CYMTET_20706</name>
</gene>
<feature type="compositionally biased region" description="Acidic residues" evidence="1">
    <location>
        <begin position="208"/>
        <end position="221"/>
    </location>
</feature>
<feature type="region of interest" description="Disordered" evidence="1">
    <location>
        <begin position="67"/>
        <end position="100"/>
    </location>
</feature>
<dbReference type="EMBL" id="LGRX02010131">
    <property type="protein sequence ID" value="KAK3270919.1"/>
    <property type="molecule type" value="Genomic_DNA"/>
</dbReference>
<reference evidence="2 3" key="1">
    <citation type="journal article" date="2015" name="Genome Biol. Evol.">
        <title>Comparative Genomics of a Bacterivorous Green Alga Reveals Evolutionary Causalities and Consequences of Phago-Mixotrophic Mode of Nutrition.</title>
        <authorList>
            <person name="Burns J.A."/>
            <person name="Paasch A."/>
            <person name="Narechania A."/>
            <person name="Kim E."/>
        </authorList>
    </citation>
    <scope>NUCLEOTIDE SEQUENCE [LARGE SCALE GENOMIC DNA]</scope>
    <source>
        <strain evidence="2 3">PLY_AMNH</strain>
    </source>
</reference>